<keyword evidence="1" id="KW-1133">Transmembrane helix</keyword>
<evidence type="ECO:0000256" key="1">
    <source>
        <dbReference type="SAM" id="Phobius"/>
    </source>
</evidence>
<sequence length="104" mass="11518">MKTPWHTLYDAGDKLGDRFDKGGSFASSKIVGLFYFLAILAAIALSAFAVHLFARGSTVDSYFQSNFDTVLYVTAGLFIVYMIGRGFWDAFWQSGSQTHENNNG</sequence>
<keyword evidence="1" id="KW-0812">Transmembrane</keyword>
<proteinExistence type="predicted"/>
<dbReference type="Proteomes" id="UP000315673">
    <property type="component" value="Chromosome"/>
</dbReference>
<evidence type="ECO:0000313" key="3">
    <source>
        <dbReference type="Proteomes" id="UP000315673"/>
    </source>
</evidence>
<dbReference type="RefSeq" id="WP_146570383.1">
    <property type="nucleotide sequence ID" value="NZ_CP042306.1"/>
</dbReference>
<accession>A0A5B8LHC3</accession>
<gene>
    <name evidence="2" type="ORF">FPZ24_06640</name>
</gene>
<dbReference type="EMBL" id="CP042306">
    <property type="protein sequence ID" value="QDZ07195.1"/>
    <property type="molecule type" value="Genomic_DNA"/>
</dbReference>
<protein>
    <submittedName>
        <fullName evidence="2">Uncharacterized protein</fullName>
    </submittedName>
</protein>
<name>A0A5B8LHC3_9SPHN</name>
<organism evidence="2 3">
    <name type="scientific">Sphingomonas panacisoli</name>
    <dbReference type="NCBI Taxonomy" id="1813879"/>
    <lineage>
        <taxon>Bacteria</taxon>
        <taxon>Pseudomonadati</taxon>
        <taxon>Pseudomonadota</taxon>
        <taxon>Alphaproteobacteria</taxon>
        <taxon>Sphingomonadales</taxon>
        <taxon>Sphingomonadaceae</taxon>
        <taxon>Sphingomonas</taxon>
    </lineage>
</organism>
<feature type="transmembrane region" description="Helical" evidence="1">
    <location>
        <begin position="33"/>
        <end position="54"/>
    </location>
</feature>
<feature type="transmembrane region" description="Helical" evidence="1">
    <location>
        <begin position="66"/>
        <end position="84"/>
    </location>
</feature>
<keyword evidence="3" id="KW-1185">Reference proteome</keyword>
<reference evidence="2 3" key="1">
    <citation type="submission" date="2019-07" db="EMBL/GenBank/DDBJ databases">
        <title>Full genome sequence of Sphingomonas sp. 4R-6-7(HKS19).</title>
        <authorList>
            <person name="Im W.-T."/>
        </authorList>
    </citation>
    <scope>NUCLEOTIDE SEQUENCE [LARGE SCALE GENOMIC DNA]</scope>
    <source>
        <strain evidence="2 3">HKS19</strain>
    </source>
</reference>
<dbReference type="KEGG" id="spai:FPZ24_06640"/>
<keyword evidence="1" id="KW-0472">Membrane</keyword>
<dbReference type="AlphaFoldDB" id="A0A5B8LHC3"/>
<evidence type="ECO:0000313" key="2">
    <source>
        <dbReference type="EMBL" id="QDZ07195.1"/>
    </source>
</evidence>